<gene>
    <name evidence="1" type="ORF">SMAR0320_LOCUS18564</name>
</gene>
<proteinExistence type="predicted"/>
<dbReference type="AlphaFoldDB" id="A0A7S2M0Y2"/>
<accession>A0A7S2M0Y2</accession>
<organism evidence="1">
    <name type="scientific">Skeletonema marinoi</name>
    <dbReference type="NCBI Taxonomy" id="267567"/>
    <lineage>
        <taxon>Eukaryota</taxon>
        <taxon>Sar</taxon>
        <taxon>Stramenopiles</taxon>
        <taxon>Ochrophyta</taxon>
        <taxon>Bacillariophyta</taxon>
        <taxon>Coscinodiscophyceae</taxon>
        <taxon>Thalassiosirophycidae</taxon>
        <taxon>Thalassiosirales</taxon>
        <taxon>Skeletonemataceae</taxon>
        <taxon>Skeletonema</taxon>
        <taxon>Skeletonema marinoi-dohrnii complex</taxon>
    </lineage>
</organism>
<evidence type="ECO:0000313" key="1">
    <source>
        <dbReference type="EMBL" id="CAD9622179.1"/>
    </source>
</evidence>
<sequence length="122" mass="13884">MKLHLFVSTAAVLFSAPSRSRAPFQPLGVTTTSNSEYYPEVEDFDMDFEDFDIDIDIDSADDVDSYAFDAEDEVDFEDEDAGPLGCSWSRRCWKTKCGCRKCKRQKVCAYARRCHPIATETE</sequence>
<protein>
    <submittedName>
        <fullName evidence="1">Uncharacterized protein</fullName>
    </submittedName>
</protein>
<name>A0A7S2M0Y2_9STRA</name>
<reference evidence="1" key="1">
    <citation type="submission" date="2021-01" db="EMBL/GenBank/DDBJ databases">
        <authorList>
            <person name="Corre E."/>
            <person name="Pelletier E."/>
            <person name="Niang G."/>
            <person name="Scheremetjew M."/>
            <person name="Finn R."/>
            <person name="Kale V."/>
            <person name="Holt S."/>
            <person name="Cochrane G."/>
            <person name="Meng A."/>
            <person name="Brown T."/>
            <person name="Cohen L."/>
        </authorList>
    </citation>
    <scope>NUCLEOTIDE SEQUENCE</scope>
    <source>
        <strain evidence="1">SM1012Den-03</strain>
    </source>
</reference>
<dbReference type="EMBL" id="HBGZ01026126">
    <property type="protein sequence ID" value="CAD9622179.1"/>
    <property type="molecule type" value="Transcribed_RNA"/>
</dbReference>